<reference evidence="1 2" key="1">
    <citation type="journal article" date="2015" name="Nature">
        <title>rRNA introns, odd ribosomes, and small enigmatic genomes across a large radiation of phyla.</title>
        <authorList>
            <person name="Brown C.T."/>
            <person name="Hug L.A."/>
            <person name="Thomas B.C."/>
            <person name="Sharon I."/>
            <person name="Castelle C.J."/>
            <person name="Singh A."/>
            <person name="Wilkins M.J."/>
            <person name="Williams K.H."/>
            <person name="Banfield J.F."/>
        </authorList>
    </citation>
    <scope>NUCLEOTIDE SEQUENCE [LARGE SCALE GENOMIC DNA]</scope>
</reference>
<dbReference type="AlphaFoldDB" id="A0A0G0BSJ9"/>
<gene>
    <name evidence="1" type="ORF">UR64_C0005G0048</name>
</gene>
<dbReference type="Gene3D" id="3.40.50.450">
    <property type="match status" value="1"/>
</dbReference>
<name>A0A0G0BSJ9_9BACT</name>
<organism evidence="1 2">
    <name type="scientific">Candidatus Nomurabacteria bacterium GW2011_GWE1_35_16</name>
    <dbReference type="NCBI Taxonomy" id="1618761"/>
    <lineage>
        <taxon>Bacteria</taxon>
        <taxon>Candidatus Nomuraibacteriota</taxon>
    </lineage>
</organism>
<evidence type="ECO:0000313" key="2">
    <source>
        <dbReference type="Proteomes" id="UP000034952"/>
    </source>
</evidence>
<protein>
    <submittedName>
        <fullName evidence="1">Uncharacterized protein</fullName>
    </submittedName>
</protein>
<accession>A0A0G0BSJ9</accession>
<dbReference type="Proteomes" id="UP000034952">
    <property type="component" value="Unassembled WGS sequence"/>
</dbReference>
<evidence type="ECO:0000313" key="1">
    <source>
        <dbReference type="EMBL" id="KKP66586.1"/>
    </source>
</evidence>
<comment type="caution">
    <text evidence="1">The sequence shown here is derived from an EMBL/GenBank/DDBJ whole genome shotgun (WGS) entry which is preliminary data.</text>
</comment>
<dbReference type="EMBL" id="LBPY01000005">
    <property type="protein sequence ID" value="KKP66586.1"/>
    <property type="molecule type" value="Genomic_DNA"/>
</dbReference>
<proteinExistence type="predicted"/>
<sequence length="172" mass="19840">MKWIIFTGTWQLTNKEVENDVRQAVRRVFERGDGLATGGATGVDYFAMDEFVKLNPSCTRIRIFIPARLDHFIDDYRKSWKHSPINDTDIDNLEYLLKLIKERNPSAVFEVRKESGDISQEEYDIRHNEEVTFSDEIYAFQVNDSSGTSDTIEKAKKAGLPISLHKTYTIAE</sequence>